<comment type="cofactor">
    <cofactor evidence="1 8">
        <name>heme</name>
        <dbReference type="ChEBI" id="CHEBI:30413"/>
    </cofactor>
</comment>
<dbReference type="PROSITE" id="PS00086">
    <property type="entry name" value="CYTOCHROME_P450"/>
    <property type="match status" value="1"/>
</dbReference>
<dbReference type="InterPro" id="IPR002401">
    <property type="entry name" value="Cyt_P450_E_grp-I"/>
</dbReference>
<gene>
    <name evidence="10" type="ORF">LTRI10_LOCUS32639</name>
</gene>
<dbReference type="AlphaFoldDB" id="A0AAV2F333"/>
<dbReference type="PANTHER" id="PTHR47950">
    <property type="entry name" value="CYTOCHROME P450, FAMILY 76, SUBFAMILY C, POLYPEPTIDE 5-RELATED"/>
    <property type="match status" value="1"/>
</dbReference>
<evidence type="ECO:0000256" key="2">
    <source>
        <dbReference type="ARBA" id="ARBA00010617"/>
    </source>
</evidence>
<keyword evidence="3 8" id="KW-0349">Heme</keyword>
<dbReference type="GO" id="GO:0005506">
    <property type="term" value="F:iron ion binding"/>
    <property type="evidence" value="ECO:0007669"/>
    <property type="project" value="InterPro"/>
</dbReference>
<keyword evidence="11" id="KW-1185">Reference proteome</keyword>
<dbReference type="PRINTS" id="PR00385">
    <property type="entry name" value="P450"/>
</dbReference>
<name>A0AAV2F333_9ROSI</name>
<keyword evidence="5 9" id="KW-0560">Oxidoreductase</keyword>
<dbReference type="PRINTS" id="PR00463">
    <property type="entry name" value="EP450I"/>
</dbReference>
<dbReference type="InterPro" id="IPR001128">
    <property type="entry name" value="Cyt_P450"/>
</dbReference>
<reference evidence="10 11" key="1">
    <citation type="submission" date="2024-04" db="EMBL/GenBank/DDBJ databases">
        <authorList>
            <person name="Fracassetti M."/>
        </authorList>
    </citation>
    <scope>NUCLEOTIDE SEQUENCE [LARGE SCALE GENOMIC DNA]</scope>
</reference>
<dbReference type="CDD" id="cd11073">
    <property type="entry name" value="CYP76-like"/>
    <property type="match status" value="1"/>
</dbReference>
<dbReference type="FunFam" id="1.10.630.10:FF:000126">
    <property type="entry name" value="Predicted protein"/>
    <property type="match status" value="1"/>
</dbReference>
<dbReference type="Gene3D" id="1.10.630.10">
    <property type="entry name" value="Cytochrome P450"/>
    <property type="match status" value="1"/>
</dbReference>
<dbReference type="EMBL" id="OZ034819">
    <property type="protein sequence ID" value="CAL1391955.1"/>
    <property type="molecule type" value="Genomic_DNA"/>
</dbReference>
<dbReference type="Proteomes" id="UP001497516">
    <property type="component" value="Chromosome 6"/>
</dbReference>
<accession>A0AAV2F333</accession>
<dbReference type="GO" id="GO:0020037">
    <property type="term" value="F:heme binding"/>
    <property type="evidence" value="ECO:0007669"/>
    <property type="project" value="InterPro"/>
</dbReference>
<sequence>MVLISLLLLLLPVSVITILVIIILPRLLANPALSPKKPLPPGPKPWPIVGNLPHLGKMPHLSFQHFSNLYGPLISFRLGSQHLVVANSPAAASEILRTHDRILSARFISRVFPYTATELARKAVIWASSCNSQWKDFRAMFRNQIFSNKAIESQAALREKKVAEMVEFLGGKLGESVSIEEVAFSSIFDSLSNLIFSRDCIGFERNETKNQLRSLIQRLIELGVAPNLADFFPILKNLDLQGLTREASRTLNQIYSIFAPYVKERREKRKKQEGDKAGDFLDIFLENGLDDDQINWLTLELYVAGTDTTALTIEWAMTELVRNRGAMNKLREELKREVMLPPLPGEPLINESVLAQLSYLNAVVKETMRLHPVGALLLPHRAAESCEVMDYTIPAGAQVLVNVWAIGRDPAIWGDDSASFRPERFIGSKVDFRGQDFELLPFGSGRRMCPGVPLATRQVPLVLAALVRSFDWCLPGEEDPREMNMSEKFGLLLQKERPLLLVPSRSSL</sequence>
<evidence type="ECO:0000256" key="7">
    <source>
        <dbReference type="ARBA" id="ARBA00023033"/>
    </source>
</evidence>
<evidence type="ECO:0000313" key="11">
    <source>
        <dbReference type="Proteomes" id="UP001497516"/>
    </source>
</evidence>
<keyword evidence="6 8" id="KW-0408">Iron</keyword>
<evidence type="ECO:0008006" key="12">
    <source>
        <dbReference type="Google" id="ProtNLM"/>
    </source>
</evidence>
<dbReference type="SUPFAM" id="SSF48264">
    <property type="entry name" value="Cytochrome P450"/>
    <property type="match status" value="1"/>
</dbReference>
<evidence type="ECO:0000256" key="3">
    <source>
        <dbReference type="ARBA" id="ARBA00022617"/>
    </source>
</evidence>
<dbReference type="Pfam" id="PF00067">
    <property type="entry name" value="p450"/>
    <property type="match status" value="1"/>
</dbReference>
<keyword evidence="7 9" id="KW-0503">Monooxygenase</keyword>
<evidence type="ECO:0000256" key="6">
    <source>
        <dbReference type="ARBA" id="ARBA00023004"/>
    </source>
</evidence>
<dbReference type="GO" id="GO:0016705">
    <property type="term" value="F:oxidoreductase activity, acting on paired donors, with incorporation or reduction of molecular oxygen"/>
    <property type="evidence" value="ECO:0007669"/>
    <property type="project" value="InterPro"/>
</dbReference>
<organism evidence="10 11">
    <name type="scientific">Linum trigynum</name>
    <dbReference type="NCBI Taxonomy" id="586398"/>
    <lineage>
        <taxon>Eukaryota</taxon>
        <taxon>Viridiplantae</taxon>
        <taxon>Streptophyta</taxon>
        <taxon>Embryophyta</taxon>
        <taxon>Tracheophyta</taxon>
        <taxon>Spermatophyta</taxon>
        <taxon>Magnoliopsida</taxon>
        <taxon>eudicotyledons</taxon>
        <taxon>Gunneridae</taxon>
        <taxon>Pentapetalae</taxon>
        <taxon>rosids</taxon>
        <taxon>fabids</taxon>
        <taxon>Malpighiales</taxon>
        <taxon>Linaceae</taxon>
        <taxon>Linum</taxon>
    </lineage>
</organism>
<evidence type="ECO:0000256" key="4">
    <source>
        <dbReference type="ARBA" id="ARBA00022723"/>
    </source>
</evidence>
<keyword evidence="4 8" id="KW-0479">Metal-binding</keyword>
<evidence type="ECO:0000256" key="5">
    <source>
        <dbReference type="ARBA" id="ARBA00023002"/>
    </source>
</evidence>
<dbReference type="InterPro" id="IPR017972">
    <property type="entry name" value="Cyt_P450_CS"/>
</dbReference>
<evidence type="ECO:0000256" key="9">
    <source>
        <dbReference type="RuleBase" id="RU000461"/>
    </source>
</evidence>
<dbReference type="PANTHER" id="PTHR47950:SF49">
    <property type="entry name" value="CYTOCHROME P450"/>
    <property type="match status" value="1"/>
</dbReference>
<dbReference type="GO" id="GO:0004497">
    <property type="term" value="F:monooxygenase activity"/>
    <property type="evidence" value="ECO:0007669"/>
    <property type="project" value="UniProtKB-KW"/>
</dbReference>
<dbReference type="InterPro" id="IPR036396">
    <property type="entry name" value="Cyt_P450_sf"/>
</dbReference>
<proteinExistence type="inferred from homology"/>
<feature type="binding site" description="axial binding residue" evidence="8">
    <location>
        <position position="449"/>
    </location>
    <ligand>
        <name>heme</name>
        <dbReference type="ChEBI" id="CHEBI:30413"/>
    </ligand>
    <ligandPart>
        <name>Fe</name>
        <dbReference type="ChEBI" id="CHEBI:18248"/>
    </ligandPart>
</feature>
<comment type="similarity">
    <text evidence="2 9">Belongs to the cytochrome P450 family.</text>
</comment>
<protein>
    <recommendedName>
        <fullName evidence="12">Cytochrome P450</fullName>
    </recommendedName>
</protein>
<evidence type="ECO:0000256" key="1">
    <source>
        <dbReference type="ARBA" id="ARBA00001971"/>
    </source>
</evidence>
<evidence type="ECO:0000313" key="10">
    <source>
        <dbReference type="EMBL" id="CAL1391955.1"/>
    </source>
</evidence>
<evidence type="ECO:0000256" key="8">
    <source>
        <dbReference type="PIRSR" id="PIRSR602401-1"/>
    </source>
</evidence>